<dbReference type="AlphaFoldDB" id="A0A2A2F188"/>
<feature type="transmembrane region" description="Helical" evidence="5">
    <location>
        <begin position="39"/>
        <end position="62"/>
    </location>
</feature>
<dbReference type="EMBL" id="NSKD01000007">
    <property type="protein sequence ID" value="PAU78708.1"/>
    <property type="molecule type" value="Genomic_DNA"/>
</dbReference>
<dbReference type="GO" id="GO:0008273">
    <property type="term" value="F:calcium, potassium:sodium antiporter activity"/>
    <property type="evidence" value="ECO:0007669"/>
    <property type="project" value="TreeGrafter"/>
</dbReference>
<dbReference type="InterPro" id="IPR004481">
    <property type="entry name" value="K/Na/Ca-exchanger"/>
</dbReference>
<evidence type="ECO:0000256" key="1">
    <source>
        <dbReference type="ARBA" id="ARBA00004141"/>
    </source>
</evidence>
<dbReference type="Proteomes" id="UP000218896">
    <property type="component" value="Unassembled WGS sequence"/>
</dbReference>
<evidence type="ECO:0000259" key="6">
    <source>
        <dbReference type="Pfam" id="PF01699"/>
    </source>
</evidence>
<proteinExistence type="predicted"/>
<dbReference type="Pfam" id="PF01699">
    <property type="entry name" value="Na_Ca_ex"/>
    <property type="match status" value="2"/>
</dbReference>
<feature type="transmembrane region" description="Helical" evidence="5">
    <location>
        <begin position="270"/>
        <end position="287"/>
    </location>
</feature>
<name>A0A2A2F188_9GAMM</name>
<gene>
    <name evidence="7" type="ORF">CK501_13560</name>
</gene>
<comment type="subcellular location">
    <subcellularLocation>
        <location evidence="1">Membrane</location>
        <topology evidence="1">Multi-pass membrane protein</topology>
    </subcellularLocation>
</comment>
<comment type="caution">
    <text evidence="7">The sequence shown here is derived from an EMBL/GenBank/DDBJ whole genome shotgun (WGS) entry which is preliminary data.</text>
</comment>
<dbReference type="PANTHER" id="PTHR10846:SF8">
    <property type="entry name" value="INNER MEMBRANE PROTEIN YRBG"/>
    <property type="match status" value="1"/>
</dbReference>
<feature type="domain" description="Sodium/calcium exchanger membrane region" evidence="6">
    <location>
        <begin position="4"/>
        <end position="141"/>
    </location>
</feature>
<keyword evidence="2 5" id="KW-0812">Transmembrane</keyword>
<reference evidence="7 8" key="1">
    <citation type="submission" date="2017-08" db="EMBL/GenBank/DDBJ databases">
        <title>Halovibrio sewagensis sp. nov., isolated from wastewater of high salinity.</title>
        <authorList>
            <person name="Dong X."/>
            <person name="Zhang G."/>
        </authorList>
    </citation>
    <scope>NUCLEOTIDE SEQUENCE [LARGE SCALE GENOMIC DNA]</scope>
    <source>
        <strain evidence="7 8">YL5-2</strain>
    </source>
</reference>
<keyword evidence="4 5" id="KW-0472">Membrane</keyword>
<evidence type="ECO:0000256" key="2">
    <source>
        <dbReference type="ARBA" id="ARBA00022692"/>
    </source>
</evidence>
<feature type="transmembrane region" description="Helical" evidence="5">
    <location>
        <begin position="125"/>
        <end position="147"/>
    </location>
</feature>
<feature type="transmembrane region" description="Helical" evidence="5">
    <location>
        <begin position="6"/>
        <end position="27"/>
    </location>
</feature>
<dbReference type="GO" id="GO:0006874">
    <property type="term" value="P:intracellular calcium ion homeostasis"/>
    <property type="evidence" value="ECO:0007669"/>
    <property type="project" value="TreeGrafter"/>
</dbReference>
<feature type="transmembrane region" description="Helical" evidence="5">
    <location>
        <begin position="168"/>
        <end position="192"/>
    </location>
</feature>
<feature type="transmembrane region" description="Helical" evidence="5">
    <location>
        <begin position="239"/>
        <end position="258"/>
    </location>
</feature>
<evidence type="ECO:0000313" key="7">
    <source>
        <dbReference type="EMBL" id="PAU78708.1"/>
    </source>
</evidence>
<feature type="transmembrane region" description="Helical" evidence="5">
    <location>
        <begin position="74"/>
        <end position="96"/>
    </location>
</feature>
<feature type="transmembrane region" description="Helical" evidence="5">
    <location>
        <begin position="299"/>
        <end position="319"/>
    </location>
</feature>
<dbReference type="PANTHER" id="PTHR10846">
    <property type="entry name" value="SODIUM/POTASSIUM/CALCIUM EXCHANGER"/>
    <property type="match status" value="1"/>
</dbReference>
<evidence type="ECO:0000256" key="5">
    <source>
        <dbReference type="SAM" id="Phobius"/>
    </source>
</evidence>
<keyword evidence="3 5" id="KW-1133">Transmembrane helix</keyword>
<evidence type="ECO:0000313" key="8">
    <source>
        <dbReference type="Proteomes" id="UP000218896"/>
    </source>
</evidence>
<feature type="domain" description="Sodium/calcium exchanger membrane region" evidence="6">
    <location>
        <begin position="170"/>
        <end position="313"/>
    </location>
</feature>
<dbReference type="GO" id="GO:0005262">
    <property type="term" value="F:calcium channel activity"/>
    <property type="evidence" value="ECO:0007669"/>
    <property type="project" value="TreeGrafter"/>
</dbReference>
<dbReference type="InterPro" id="IPR044880">
    <property type="entry name" value="NCX_ion-bd_dom_sf"/>
</dbReference>
<feature type="transmembrane region" description="Helical" evidence="5">
    <location>
        <begin position="204"/>
        <end position="227"/>
    </location>
</feature>
<dbReference type="GO" id="GO:0005886">
    <property type="term" value="C:plasma membrane"/>
    <property type="evidence" value="ECO:0007669"/>
    <property type="project" value="TreeGrafter"/>
</dbReference>
<organism evidence="7 8">
    <name type="scientific">Halovibrio salipaludis</name>
    <dbReference type="NCBI Taxonomy" id="2032626"/>
    <lineage>
        <taxon>Bacteria</taxon>
        <taxon>Pseudomonadati</taxon>
        <taxon>Pseudomonadota</taxon>
        <taxon>Gammaproteobacteria</taxon>
        <taxon>Oceanospirillales</taxon>
        <taxon>Halomonadaceae</taxon>
        <taxon>Halovibrio</taxon>
    </lineage>
</organism>
<dbReference type="Gene3D" id="1.20.1420.30">
    <property type="entry name" value="NCX, central ion-binding region"/>
    <property type="match status" value="2"/>
</dbReference>
<keyword evidence="8" id="KW-1185">Reference proteome</keyword>
<sequence length="327" mass="33720">MVTALLAVLAGLTLLIWSADQFITGAIDSARRLGMSPMLIGLTLVAFGTSAPEVLVSVVAAITDAGDIAVGNAIGSNIANLGLVLGITALLAPVALARPTRRIELPLLAIVTIGTWLLFQDDHLSAWDGLFMLGILAVAFTVLVRYGQAASMLAEEMPEPHENRSTGFLTLQIIGGLILLLASSRLLVWGAVELALTLGVSELVVGLTVVAVGTSLPELAASIASALKGRHDMVMGNLIGSNLFNLLLVLAVPALVAGIPLNAEAITRDYGAMVAVTLLLAGLAVVYHRQGRLSRIGGGILLAFYIGYVVLLVTGDAPVPAATLSAL</sequence>
<protein>
    <submittedName>
        <fullName evidence="7">Calcium/sodium antiporter</fullName>
    </submittedName>
</protein>
<evidence type="ECO:0000256" key="4">
    <source>
        <dbReference type="ARBA" id="ARBA00023136"/>
    </source>
</evidence>
<dbReference type="OrthoDB" id="9794225at2"/>
<dbReference type="InterPro" id="IPR004837">
    <property type="entry name" value="NaCa_Exmemb"/>
</dbReference>
<accession>A0A2A2F188</accession>
<dbReference type="RefSeq" id="WP_095618280.1">
    <property type="nucleotide sequence ID" value="NZ_NSKD01000007.1"/>
</dbReference>
<dbReference type="NCBIfam" id="TIGR00367">
    <property type="entry name" value="calcium/sodium antiporter"/>
    <property type="match status" value="1"/>
</dbReference>
<feature type="transmembrane region" description="Helical" evidence="5">
    <location>
        <begin position="103"/>
        <end position="119"/>
    </location>
</feature>
<evidence type="ECO:0000256" key="3">
    <source>
        <dbReference type="ARBA" id="ARBA00022989"/>
    </source>
</evidence>